<feature type="compositionally biased region" description="Acidic residues" evidence="1">
    <location>
        <begin position="191"/>
        <end position="213"/>
    </location>
</feature>
<protein>
    <recommendedName>
        <fullName evidence="2">DUF4216 domain-containing protein</fullName>
    </recommendedName>
</protein>
<dbReference type="EMBL" id="JACGWN010000009">
    <property type="protein sequence ID" value="KAL0433736.1"/>
    <property type="molecule type" value="Genomic_DNA"/>
</dbReference>
<gene>
    <name evidence="3" type="ORF">Slati_2707900</name>
</gene>
<dbReference type="InterPro" id="IPR025312">
    <property type="entry name" value="DUF4216"/>
</dbReference>
<dbReference type="Pfam" id="PF13952">
    <property type="entry name" value="DUF4216"/>
    <property type="match status" value="1"/>
</dbReference>
<dbReference type="PANTHER" id="PTHR48258">
    <property type="entry name" value="DUF4218 DOMAIN-CONTAINING PROTEIN-RELATED"/>
    <property type="match status" value="1"/>
</dbReference>
<sequence length="213" mass="24606">MHIEKNVFDNIFNTVMDINGKTKDNLNARQDLKSICNRPELELDECRPNVMPKAAYTLSKEQKRKVHPIQNSTENELLKSLYWGPSTEVASVPCYFVNGYNFQTERHNTGKSTMNCVRGMKVHPRYHLVDVNFKKLYQKDEPFILAQQAVQVCFTQYSSLKRDKADCGLQVMIDNQDASTSQSQARQTDDDNKDDDEDSFEDDDTDDDEYELA</sequence>
<comment type="caution">
    <text evidence="3">The sequence shown here is derived from an EMBL/GenBank/DDBJ whole genome shotgun (WGS) entry which is preliminary data.</text>
</comment>
<reference evidence="3" key="2">
    <citation type="journal article" date="2024" name="Plant">
        <title>Genomic evolution and insights into agronomic trait innovations of Sesamum species.</title>
        <authorList>
            <person name="Miao H."/>
            <person name="Wang L."/>
            <person name="Qu L."/>
            <person name="Liu H."/>
            <person name="Sun Y."/>
            <person name="Le M."/>
            <person name="Wang Q."/>
            <person name="Wei S."/>
            <person name="Zheng Y."/>
            <person name="Lin W."/>
            <person name="Duan Y."/>
            <person name="Cao H."/>
            <person name="Xiong S."/>
            <person name="Wang X."/>
            <person name="Wei L."/>
            <person name="Li C."/>
            <person name="Ma Q."/>
            <person name="Ju M."/>
            <person name="Zhao R."/>
            <person name="Li G."/>
            <person name="Mu C."/>
            <person name="Tian Q."/>
            <person name="Mei H."/>
            <person name="Zhang T."/>
            <person name="Gao T."/>
            <person name="Zhang H."/>
        </authorList>
    </citation>
    <scope>NUCLEOTIDE SEQUENCE</scope>
    <source>
        <strain evidence="3">KEN1</strain>
    </source>
</reference>
<organism evidence="3">
    <name type="scientific">Sesamum latifolium</name>
    <dbReference type="NCBI Taxonomy" id="2727402"/>
    <lineage>
        <taxon>Eukaryota</taxon>
        <taxon>Viridiplantae</taxon>
        <taxon>Streptophyta</taxon>
        <taxon>Embryophyta</taxon>
        <taxon>Tracheophyta</taxon>
        <taxon>Spermatophyta</taxon>
        <taxon>Magnoliopsida</taxon>
        <taxon>eudicotyledons</taxon>
        <taxon>Gunneridae</taxon>
        <taxon>Pentapetalae</taxon>
        <taxon>asterids</taxon>
        <taxon>lamiids</taxon>
        <taxon>Lamiales</taxon>
        <taxon>Pedaliaceae</taxon>
        <taxon>Sesamum</taxon>
    </lineage>
</organism>
<evidence type="ECO:0000313" key="3">
    <source>
        <dbReference type="EMBL" id="KAL0433736.1"/>
    </source>
</evidence>
<proteinExistence type="predicted"/>
<name>A0AAW2W0N2_9LAMI</name>
<feature type="region of interest" description="Disordered" evidence="1">
    <location>
        <begin position="175"/>
        <end position="213"/>
    </location>
</feature>
<reference evidence="3" key="1">
    <citation type="submission" date="2020-06" db="EMBL/GenBank/DDBJ databases">
        <authorList>
            <person name="Li T."/>
            <person name="Hu X."/>
            <person name="Zhang T."/>
            <person name="Song X."/>
            <person name="Zhang H."/>
            <person name="Dai N."/>
            <person name="Sheng W."/>
            <person name="Hou X."/>
            <person name="Wei L."/>
        </authorList>
    </citation>
    <scope>NUCLEOTIDE SEQUENCE</scope>
    <source>
        <strain evidence="3">KEN1</strain>
        <tissue evidence="3">Leaf</tissue>
    </source>
</reference>
<dbReference type="PANTHER" id="PTHR48258:SF4">
    <property type="entry name" value="DUF4216 DOMAIN-CONTAINING PROTEIN"/>
    <property type="match status" value="1"/>
</dbReference>
<accession>A0AAW2W0N2</accession>
<feature type="domain" description="DUF4216" evidence="2">
    <location>
        <begin position="118"/>
        <end position="161"/>
    </location>
</feature>
<feature type="compositionally biased region" description="Polar residues" evidence="1">
    <location>
        <begin position="176"/>
        <end position="186"/>
    </location>
</feature>
<dbReference type="AlphaFoldDB" id="A0AAW2W0N2"/>
<evidence type="ECO:0000256" key="1">
    <source>
        <dbReference type="SAM" id="MobiDB-lite"/>
    </source>
</evidence>
<evidence type="ECO:0000259" key="2">
    <source>
        <dbReference type="Pfam" id="PF13952"/>
    </source>
</evidence>